<evidence type="ECO:0000256" key="1">
    <source>
        <dbReference type="SAM" id="MobiDB-lite"/>
    </source>
</evidence>
<gene>
    <name evidence="2" type="ORF">B7O87_03615</name>
</gene>
<organism evidence="2 3">
    <name type="scientific">Cylindrospermopsis raciborskii CENA303</name>
    <dbReference type="NCBI Taxonomy" id="1170769"/>
    <lineage>
        <taxon>Bacteria</taxon>
        <taxon>Bacillati</taxon>
        <taxon>Cyanobacteriota</taxon>
        <taxon>Cyanophyceae</taxon>
        <taxon>Nostocales</taxon>
        <taxon>Aphanizomenonaceae</taxon>
        <taxon>Cylindrospermopsis</taxon>
    </lineage>
</organism>
<dbReference type="Gene3D" id="3.30.1150.10">
    <property type="match status" value="1"/>
</dbReference>
<name>A0A1X4GAW7_9CYAN</name>
<proteinExistence type="predicted"/>
<dbReference type="RefSeq" id="WP_085727256.1">
    <property type="nucleotide sequence ID" value="NZ_NBYN01000014.1"/>
</dbReference>
<reference evidence="3" key="1">
    <citation type="submission" date="2017-04" db="EMBL/GenBank/DDBJ databases">
        <authorList>
            <person name="Abreu V.A."/>
            <person name="Popin R.V."/>
            <person name="Rigonato J."/>
            <person name="Andreote A.P."/>
            <person name="Schaker P.C."/>
            <person name="Hoff-Risseti C."/>
            <person name="Alvarenga D.O."/>
            <person name="Varani A.M."/>
            <person name="Fiore M.F."/>
        </authorList>
    </citation>
    <scope>NUCLEOTIDE SEQUENCE [LARGE SCALE GENOMIC DNA]</scope>
    <source>
        <strain evidence="3">CENA303</strain>
    </source>
</reference>
<protein>
    <recommendedName>
        <fullName evidence="4">TonB C-terminal domain-containing protein</fullName>
    </recommendedName>
</protein>
<accession>A0A1X4GAW7</accession>
<comment type="caution">
    <text evidence="2">The sequence shown here is derived from an EMBL/GenBank/DDBJ whole genome shotgun (WGS) entry which is preliminary data.</text>
</comment>
<feature type="compositionally biased region" description="Polar residues" evidence="1">
    <location>
        <begin position="215"/>
        <end position="249"/>
    </location>
</feature>
<dbReference type="EMBL" id="NBYN01000014">
    <property type="protein sequence ID" value="OSO94266.1"/>
    <property type="molecule type" value="Genomic_DNA"/>
</dbReference>
<evidence type="ECO:0000313" key="3">
    <source>
        <dbReference type="Proteomes" id="UP000192997"/>
    </source>
</evidence>
<dbReference type="AlphaFoldDB" id="A0A1X4GAW7"/>
<evidence type="ECO:0008006" key="4">
    <source>
        <dbReference type="Google" id="ProtNLM"/>
    </source>
</evidence>
<sequence>MSYVSVLKSIPEILGQPTGIAAIASLGIHGAIALIVPLMPIDSNHNQTARTDTTKAVGLMELSPADQNRLPQSTHSAQIAAQLPQLALQSQIPLGGLSVAGQPLEPPVQPVLPPPLLPPIPTSSSNYNLSVLPQRQPLPRIRTTSVDIQASGLRFKNKFSSRSSSASPFVDNIDDQIRLNQSTVSKLPQVDNKITAEIPSEPLNNPSPTKIDIDSTASTQDTGGIGQNQSSVTSDSQQNGTGSNPSSPLATADQLGGPIAVVPDSTKPQEQVPSLPSSQPEAQTPASQENDARTRKKQQILARLESYSKLRQTTLKEYPNSKEQSPIRQSVPVKNQDMEGVVFGRLVVDPDGKVLDIKFQDQSLSPQLQSQTREFFNANPPKGEQNISSYPFQLRFKLVNNTSENSPKTSSNAENLPPTTPK</sequence>
<dbReference type="Proteomes" id="UP000192997">
    <property type="component" value="Unassembled WGS sequence"/>
</dbReference>
<feature type="region of interest" description="Disordered" evidence="1">
    <location>
        <begin position="399"/>
        <end position="422"/>
    </location>
</feature>
<feature type="compositionally biased region" description="Polar residues" evidence="1">
    <location>
        <begin position="399"/>
        <end position="414"/>
    </location>
</feature>
<feature type="region of interest" description="Disordered" evidence="1">
    <location>
        <begin position="195"/>
        <end position="297"/>
    </location>
</feature>
<feature type="compositionally biased region" description="Polar residues" evidence="1">
    <location>
        <begin position="266"/>
        <end position="289"/>
    </location>
</feature>
<evidence type="ECO:0000313" key="2">
    <source>
        <dbReference type="EMBL" id="OSO94266.1"/>
    </source>
</evidence>